<name>A0ACC4C378_POPAL</name>
<proteinExistence type="predicted"/>
<dbReference type="Proteomes" id="UP000309997">
    <property type="component" value="Unassembled WGS sequence"/>
</dbReference>
<protein>
    <submittedName>
        <fullName evidence="1">Uncharacterized protein</fullName>
    </submittedName>
</protein>
<organism evidence="1 2">
    <name type="scientific">Populus alba</name>
    <name type="common">White poplar</name>
    <dbReference type="NCBI Taxonomy" id="43335"/>
    <lineage>
        <taxon>Eukaryota</taxon>
        <taxon>Viridiplantae</taxon>
        <taxon>Streptophyta</taxon>
        <taxon>Embryophyta</taxon>
        <taxon>Tracheophyta</taxon>
        <taxon>Spermatophyta</taxon>
        <taxon>Magnoliopsida</taxon>
        <taxon>eudicotyledons</taxon>
        <taxon>Gunneridae</taxon>
        <taxon>Pentapetalae</taxon>
        <taxon>rosids</taxon>
        <taxon>fabids</taxon>
        <taxon>Malpighiales</taxon>
        <taxon>Salicaceae</taxon>
        <taxon>Saliceae</taxon>
        <taxon>Populus</taxon>
    </lineage>
</organism>
<keyword evidence="2" id="KW-1185">Reference proteome</keyword>
<dbReference type="EMBL" id="RCHU02000006">
    <property type="protein sequence ID" value="KAL3585380.1"/>
    <property type="molecule type" value="Genomic_DNA"/>
</dbReference>
<reference evidence="1 2" key="1">
    <citation type="journal article" date="2024" name="Plant Biotechnol. J.">
        <title>Genome and CRISPR/Cas9 system of a widespread forest tree (Populus alba) in the world.</title>
        <authorList>
            <person name="Liu Y.J."/>
            <person name="Jiang P.F."/>
            <person name="Han X.M."/>
            <person name="Li X.Y."/>
            <person name="Wang H.M."/>
            <person name="Wang Y.J."/>
            <person name="Wang X.X."/>
            <person name="Zeng Q.Y."/>
        </authorList>
    </citation>
    <scope>NUCLEOTIDE SEQUENCE [LARGE SCALE GENOMIC DNA]</scope>
    <source>
        <strain evidence="2">cv. PAL-ZL1</strain>
    </source>
</reference>
<evidence type="ECO:0000313" key="1">
    <source>
        <dbReference type="EMBL" id="KAL3585380.1"/>
    </source>
</evidence>
<accession>A0ACC4C378</accession>
<sequence length="121" mass="13303">MVAQLSVLAKGRAQRPVENCSWSWAIRLQHSLAGTATEVGLSTAYLQETSIKMSRGDTYPGPISTLLNSEILGLVGGNSSPTISFTNDRGNHMRRENATKWKALKCIHPLVLALDRLSYYN</sequence>
<gene>
    <name evidence="1" type="ORF">D5086_012247</name>
</gene>
<evidence type="ECO:0000313" key="2">
    <source>
        <dbReference type="Proteomes" id="UP000309997"/>
    </source>
</evidence>
<comment type="caution">
    <text evidence="1">The sequence shown here is derived from an EMBL/GenBank/DDBJ whole genome shotgun (WGS) entry which is preliminary data.</text>
</comment>